<feature type="region of interest" description="Disordered" evidence="1">
    <location>
        <begin position="1"/>
        <end position="48"/>
    </location>
</feature>
<evidence type="ECO:0000313" key="2">
    <source>
        <dbReference type="EMBL" id="BBF89786.1"/>
    </source>
</evidence>
<protein>
    <submittedName>
        <fullName evidence="2">Retrotransposon protein-like</fullName>
    </submittedName>
</protein>
<sequence length="142" mass="16429">MSRLKSIRKCSPSPFHRKSHRHRCTSPGSRQPQQCIRPPVDKLSRSRPKCSLNHLARRNSKLSFGNSISPTTFRVQLPRLVQRGVQVKVHLVGCRRTSRIWGLRHGVRHLNTTSSMPPRRKLFGRKDRHQALEQAKHQPKSP</sequence>
<organism evidence="2">
    <name type="scientific">Oryza nivara</name>
    <name type="common">Indian wild rice</name>
    <name type="synonym">Oryza sativa f. spontanea</name>
    <dbReference type="NCBI Taxonomy" id="4536"/>
    <lineage>
        <taxon>Eukaryota</taxon>
        <taxon>Viridiplantae</taxon>
        <taxon>Streptophyta</taxon>
        <taxon>Embryophyta</taxon>
        <taxon>Tracheophyta</taxon>
        <taxon>Spermatophyta</taxon>
        <taxon>Magnoliopsida</taxon>
        <taxon>Liliopsida</taxon>
        <taxon>Poales</taxon>
        <taxon>Poaceae</taxon>
        <taxon>BOP clade</taxon>
        <taxon>Oryzoideae</taxon>
        <taxon>Oryzeae</taxon>
        <taxon>Oryzinae</taxon>
        <taxon>Oryza</taxon>
    </lineage>
</organism>
<dbReference type="EMBL" id="AP018871">
    <property type="protein sequence ID" value="BBF89786.1"/>
    <property type="molecule type" value="Genomic_DNA"/>
</dbReference>
<feature type="compositionally biased region" description="Basic residues" evidence="1">
    <location>
        <begin position="15"/>
        <end position="24"/>
    </location>
</feature>
<gene>
    <name evidence="2" type="primary">BBa0106C08.58</name>
</gene>
<reference evidence="2" key="1">
    <citation type="submission" date="2018-08" db="EMBL/GenBank/DDBJ databases">
        <title>Oryza nivara genomic DNA, chromosome 11, BAC clone:BBa0106C08.</title>
        <authorList>
            <person name="Wu J."/>
            <person name="Kanamori H."/>
        </authorList>
    </citation>
    <scope>NUCLEOTIDE SEQUENCE</scope>
    <source>
        <strain evidence="2">W0106</strain>
    </source>
</reference>
<accession>A0A679BDV5</accession>
<name>A0A679BDV5_ORYNI</name>
<dbReference type="AlphaFoldDB" id="A0A679BDV5"/>
<proteinExistence type="predicted"/>
<evidence type="ECO:0000256" key="1">
    <source>
        <dbReference type="SAM" id="MobiDB-lite"/>
    </source>
</evidence>